<evidence type="ECO:0000313" key="3">
    <source>
        <dbReference type="WBParaSite" id="SBAD_0000935701-mRNA-1"/>
    </source>
</evidence>
<dbReference type="Pfam" id="PF01535">
    <property type="entry name" value="PPR"/>
    <property type="match status" value="1"/>
</dbReference>
<dbReference type="OrthoDB" id="1874341at2759"/>
<dbReference type="InterPro" id="IPR011990">
    <property type="entry name" value="TPR-like_helical_dom_sf"/>
</dbReference>
<dbReference type="AlphaFoldDB" id="A0A183IZI3"/>
<dbReference type="Proteomes" id="UP000270296">
    <property type="component" value="Unassembled WGS sequence"/>
</dbReference>
<protein>
    <submittedName>
        <fullName evidence="3">N-terminal acetyltransferase B complex subunit MDM20 homolog</fullName>
    </submittedName>
</protein>
<keyword evidence="2" id="KW-1185">Reference proteome</keyword>
<name>A0A183IZI3_9BILA</name>
<sequence length="172" mass="19933">MGNNKRALSETEKLLKKQPDFLAAKALKTLSLIRLGRMDEAKRLLEEMTEKSPEEPFTLQALTYCYGDLGQPEKVITLYERVVKNQSKNEEYLSHLAMAYARVGDYRKLCLTAMHLYKLKPSKSFYYCWAVMCNIIQAYNDPELAQTMYLPLAEKMTRKYLAENTLLVEEGK</sequence>
<dbReference type="Gene3D" id="1.25.40.1040">
    <property type="match status" value="1"/>
</dbReference>
<accession>A0A183IZI3</accession>
<dbReference type="PANTHER" id="PTHR22767:SF3">
    <property type="entry name" value="N-ALPHA-ACETYLTRANSFERASE 25, NATB AUXILIARY SUBUNIT"/>
    <property type="match status" value="1"/>
</dbReference>
<dbReference type="WBParaSite" id="SBAD_0000935701-mRNA-1">
    <property type="protein sequence ID" value="SBAD_0000935701-mRNA-1"/>
    <property type="gene ID" value="SBAD_0000935701"/>
</dbReference>
<dbReference type="InterPro" id="IPR002885">
    <property type="entry name" value="PPR_rpt"/>
</dbReference>
<dbReference type="GO" id="GO:0031416">
    <property type="term" value="C:NatB complex"/>
    <property type="evidence" value="ECO:0007669"/>
    <property type="project" value="TreeGrafter"/>
</dbReference>
<dbReference type="SUPFAM" id="SSF48452">
    <property type="entry name" value="TPR-like"/>
    <property type="match status" value="1"/>
</dbReference>
<evidence type="ECO:0000313" key="2">
    <source>
        <dbReference type="Proteomes" id="UP000270296"/>
    </source>
</evidence>
<dbReference type="EMBL" id="UZAM01012226">
    <property type="protein sequence ID" value="VDP20709.1"/>
    <property type="molecule type" value="Genomic_DNA"/>
</dbReference>
<organism evidence="3">
    <name type="scientific">Soboliphyme baturini</name>
    <dbReference type="NCBI Taxonomy" id="241478"/>
    <lineage>
        <taxon>Eukaryota</taxon>
        <taxon>Metazoa</taxon>
        <taxon>Ecdysozoa</taxon>
        <taxon>Nematoda</taxon>
        <taxon>Enoplea</taxon>
        <taxon>Dorylaimia</taxon>
        <taxon>Dioctophymatida</taxon>
        <taxon>Dioctophymatoidea</taxon>
        <taxon>Soboliphymatidae</taxon>
        <taxon>Soboliphyme</taxon>
    </lineage>
</organism>
<reference evidence="1 2" key="2">
    <citation type="submission" date="2018-11" db="EMBL/GenBank/DDBJ databases">
        <authorList>
            <consortium name="Pathogen Informatics"/>
        </authorList>
    </citation>
    <scope>NUCLEOTIDE SEQUENCE [LARGE SCALE GENOMIC DNA]</scope>
</reference>
<reference evidence="3" key="1">
    <citation type="submission" date="2016-06" db="UniProtKB">
        <authorList>
            <consortium name="WormBaseParasite"/>
        </authorList>
    </citation>
    <scope>IDENTIFICATION</scope>
</reference>
<dbReference type="PANTHER" id="PTHR22767">
    <property type="entry name" value="N-TERMINAL ACETYLTRANSFERASE-RELATED"/>
    <property type="match status" value="1"/>
</dbReference>
<proteinExistence type="predicted"/>
<gene>
    <name evidence="1" type="ORF">SBAD_LOCUS9031</name>
</gene>
<evidence type="ECO:0000313" key="1">
    <source>
        <dbReference type="EMBL" id="VDP20709.1"/>
    </source>
</evidence>